<organism evidence="6">
    <name type="scientific">Alexandrium monilatum</name>
    <dbReference type="NCBI Taxonomy" id="311494"/>
    <lineage>
        <taxon>Eukaryota</taxon>
        <taxon>Sar</taxon>
        <taxon>Alveolata</taxon>
        <taxon>Dinophyceae</taxon>
        <taxon>Gonyaulacales</taxon>
        <taxon>Pyrocystaceae</taxon>
        <taxon>Alexandrium</taxon>
    </lineage>
</organism>
<dbReference type="AlphaFoldDB" id="A0A7S4RPL1"/>
<dbReference type="InterPro" id="IPR000719">
    <property type="entry name" value="Prot_kinase_dom"/>
</dbReference>
<feature type="binding site" evidence="3">
    <location>
        <position position="78"/>
    </location>
    <ligand>
        <name>ATP</name>
        <dbReference type="ChEBI" id="CHEBI:30616"/>
    </ligand>
</feature>
<protein>
    <recommendedName>
        <fullName evidence="5">Protein kinase domain-containing protein</fullName>
    </recommendedName>
</protein>
<dbReference type="EMBL" id="HBNR01054810">
    <property type="protein sequence ID" value="CAE4620885.1"/>
    <property type="molecule type" value="Transcribed_RNA"/>
</dbReference>
<keyword evidence="4" id="KW-0723">Serine/threonine-protein kinase</keyword>
<evidence type="ECO:0000256" key="3">
    <source>
        <dbReference type="PROSITE-ProRule" id="PRU10141"/>
    </source>
</evidence>
<sequence length="455" mass="49828">MPAAPLARTQRRRRLQLLLASAAAAVGLSWRWPVPRCYTVPAAFGSGYKLQESKVLGTGAYGSVYECEDQGGTSRAVKVIPMWRMQLDNKREEMRAKLEQEIDVHRHIGPHPNIVQLVDAVDIEGDVAGWPRWKMIVLELAKGGELGDLIQREGKISEDKAKHIMKQAVAAMQHLHARRVIHRDLKTDNILLCPDSSADPNRPAVKLIDFGAGFWAREGPLEASGCVGTLETMAPEVILSRGDDFDASDPSQISATHQVEFRVRPFGIRKYAPGPSGRGARVVEMITEERYKGDPLGQAWKKGVQNGWVVKSVGGVDVTSMAFDDILDLMGDRLLDNSSRGAFDGSFKVTGDNKGKGKVLPKVTMVDLPVTVEYVELKAKLYDPKVDVWSLGVILYNMVAGTAPFPVDEAAILAASYQPPIGASPQLADLLSKMLVREPSQRASLDEVAAHPWLV</sequence>
<keyword evidence="1 3" id="KW-0547">Nucleotide-binding</keyword>
<comment type="similarity">
    <text evidence="4">Belongs to the protein kinase superfamily.</text>
</comment>
<evidence type="ECO:0000313" key="6">
    <source>
        <dbReference type="EMBL" id="CAE4620885.1"/>
    </source>
</evidence>
<dbReference type="PROSITE" id="PS00107">
    <property type="entry name" value="PROTEIN_KINASE_ATP"/>
    <property type="match status" value="1"/>
</dbReference>
<dbReference type="PANTHER" id="PTHR24345">
    <property type="entry name" value="SERINE/THREONINE-PROTEIN KINASE PLK"/>
    <property type="match status" value="1"/>
</dbReference>
<dbReference type="SUPFAM" id="SSF56112">
    <property type="entry name" value="Protein kinase-like (PK-like)"/>
    <property type="match status" value="2"/>
</dbReference>
<dbReference type="InterPro" id="IPR017441">
    <property type="entry name" value="Protein_kinase_ATP_BS"/>
</dbReference>
<dbReference type="GO" id="GO:0004674">
    <property type="term" value="F:protein serine/threonine kinase activity"/>
    <property type="evidence" value="ECO:0007669"/>
    <property type="project" value="UniProtKB-KW"/>
</dbReference>
<dbReference type="SMART" id="SM00220">
    <property type="entry name" value="S_TKc"/>
    <property type="match status" value="1"/>
</dbReference>
<dbReference type="PROSITE" id="PS00108">
    <property type="entry name" value="PROTEIN_KINASE_ST"/>
    <property type="match status" value="1"/>
</dbReference>
<name>A0A7S4RPL1_9DINO</name>
<keyword evidence="4" id="KW-0808">Transferase</keyword>
<gene>
    <name evidence="6" type="ORF">AMON00008_LOCUS38503</name>
</gene>
<dbReference type="GO" id="GO:0005524">
    <property type="term" value="F:ATP binding"/>
    <property type="evidence" value="ECO:0007669"/>
    <property type="project" value="UniProtKB-UniRule"/>
</dbReference>
<dbReference type="GO" id="GO:0005634">
    <property type="term" value="C:nucleus"/>
    <property type="evidence" value="ECO:0007669"/>
    <property type="project" value="TreeGrafter"/>
</dbReference>
<proteinExistence type="inferred from homology"/>
<feature type="domain" description="Protein kinase" evidence="5">
    <location>
        <begin position="50"/>
        <end position="454"/>
    </location>
</feature>
<keyword evidence="4" id="KW-0418">Kinase</keyword>
<dbReference type="Pfam" id="PF00069">
    <property type="entry name" value="Pkinase"/>
    <property type="match status" value="2"/>
</dbReference>
<evidence type="ECO:0000256" key="2">
    <source>
        <dbReference type="ARBA" id="ARBA00022840"/>
    </source>
</evidence>
<dbReference type="InterPro" id="IPR008271">
    <property type="entry name" value="Ser/Thr_kinase_AS"/>
</dbReference>
<evidence type="ECO:0000256" key="4">
    <source>
        <dbReference type="RuleBase" id="RU000304"/>
    </source>
</evidence>
<evidence type="ECO:0000259" key="5">
    <source>
        <dbReference type="PROSITE" id="PS50011"/>
    </source>
</evidence>
<dbReference type="InterPro" id="IPR011009">
    <property type="entry name" value="Kinase-like_dom_sf"/>
</dbReference>
<evidence type="ECO:0000256" key="1">
    <source>
        <dbReference type="ARBA" id="ARBA00022741"/>
    </source>
</evidence>
<keyword evidence="2 3" id="KW-0067">ATP-binding</keyword>
<reference evidence="6" key="1">
    <citation type="submission" date="2021-01" db="EMBL/GenBank/DDBJ databases">
        <authorList>
            <person name="Corre E."/>
            <person name="Pelletier E."/>
            <person name="Niang G."/>
            <person name="Scheremetjew M."/>
            <person name="Finn R."/>
            <person name="Kale V."/>
            <person name="Holt S."/>
            <person name="Cochrane G."/>
            <person name="Meng A."/>
            <person name="Brown T."/>
            <person name="Cohen L."/>
        </authorList>
    </citation>
    <scope>NUCLEOTIDE SEQUENCE</scope>
    <source>
        <strain evidence="6">CCMP3105</strain>
    </source>
</reference>
<accession>A0A7S4RPL1</accession>
<dbReference type="PROSITE" id="PS50011">
    <property type="entry name" value="PROTEIN_KINASE_DOM"/>
    <property type="match status" value="1"/>
</dbReference>
<dbReference type="Gene3D" id="1.10.510.10">
    <property type="entry name" value="Transferase(Phosphotransferase) domain 1"/>
    <property type="match status" value="2"/>
</dbReference>